<evidence type="ECO:0000256" key="8">
    <source>
        <dbReference type="ARBA" id="ARBA00023065"/>
    </source>
</evidence>
<evidence type="ECO:0000256" key="5">
    <source>
        <dbReference type="ARBA" id="ARBA00022692"/>
    </source>
</evidence>
<dbReference type="CDD" id="cd00310">
    <property type="entry name" value="ATP-synt_Fo_a_6"/>
    <property type="match status" value="1"/>
</dbReference>
<evidence type="ECO:0000256" key="3">
    <source>
        <dbReference type="ARBA" id="ARBA00022448"/>
    </source>
</evidence>
<feature type="transmembrane region" description="Helical" evidence="12">
    <location>
        <begin position="66"/>
        <end position="86"/>
    </location>
</feature>
<sequence>MMMSLFSMFDPSSIWNSQINWILMNSYLLILPLFFWKSKSRSASMLQIMIMNLNKEFMSLFSNNVFVKGTTLIMISLFLIICFNNLTSNYPYIFCCSAQLVFSMALSLPIWSSMMMFFWMNLNKTMFSHLVPSGTPTILMPLMVMIELTSNIIRPLALAVRLTANLIAGHLLMALLGNTFNLNSTLSFIILVIQMMFLTFEMMVALIQSYVFSVLMTLYSSEIS</sequence>
<gene>
    <name evidence="13" type="primary">atp6</name>
</gene>
<evidence type="ECO:0000256" key="2">
    <source>
        <dbReference type="ARBA" id="ARBA00006810"/>
    </source>
</evidence>
<feature type="transmembrane region" description="Helical" evidence="12">
    <location>
        <begin position="98"/>
        <end position="120"/>
    </location>
</feature>
<evidence type="ECO:0000256" key="4">
    <source>
        <dbReference type="ARBA" id="ARBA00022547"/>
    </source>
</evidence>
<evidence type="ECO:0000256" key="12">
    <source>
        <dbReference type="SAM" id="Phobius"/>
    </source>
</evidence>
<proteinExistence type="inferred from homology"/>
<dbReference type="EMBL" id="MG989216">
    <property type="protein sequence ID" value="AWU48799.1"/>
    <property type="molecule type" value="Genomic_DNA"/>
</dbReference>
<keyword evidence="8" id="KW-0406">Ion transport</keyword>
<comment type="similarity">
    <text evidence="2">Belongs to the ATPase A chain family.</text>
</comment>
<evidence type="ECO:0000256" key="11">
    <source>
        <dbReference type="RuleBase" id="RU004450"/>
    </source>
</evidence>
<dbReference type="GO" id="GO:0005743">
    <property type="term" value="C:mitochondrial inner membrane"/>
    <property type="evidence" value="ECO:0007669"/>
    <property type="project" value="UniProtKB-SubCell"/>
</dbReference>
<reference evidence="13" key="1">
    <citation type="submission" date="2018-02" db="EMBL/GenBank/DDBJ databases">
        <title>Resolving the psyllid tree of life: Phylogenomic analysis of the superfamily Psylloidea (Hemiptera).</title>
        <authorList>
            <person name="Percy D.M."/>
            <person name="Sveinsson S."/>
            <person name="Lemmon A.R."/>
            <person name="Lemmon E.M."/>
            <person name="Ouvrard D."/>
            <person name="Burckhardt D."/>
        </authorList>
    </citation>
    <scope>NUCLEOTIDE SEQUENCE</scope>
    <source>
        <strain evidence="13">DP2.ca.7180013952077_circ</strain>
    </source>
</reference>
<keyword evidence="6" id="KW-0375">Hydrogen ion transport</keyword>
<evidence type="ECO:0000256" key="9">
    <source>
        <dbReference type="ARBA" id="ARBA00023136"/>
    </source>
</evidence>
<evidence type="ECO:0000256" key="6">
    <source>
        <dbReference type="ARBA" id="ARBA00022781"/>
    </source>
</evidence>
<evidence type="ECO:0000256" key="10">
    <source>
        <dbReference type="ARBA" id="ARBA00023310"/>
    </source>
</evidence>
<dbReference type="Gene3D" id="1.20.120.220">
    <property type="entry name" value="ATP synthase, F0 complex, subunit A"/>
    <property type="match status" value="1"/>
</dbReference>
<dbReference type="Pfam" id="PF00119">
    <property type="entry name" value="ATP-synt_A"/>
    <property type="match status" value="1"/>
</dbReference>
<dbReference type="SUPFAM" id="SSF81336">
    <property type="entry name" value="F1F0 ATP synthase subunit A"/>
    <property type="match status" value="1"/>
</dbReference>
<dbReference type="PROSITE" id="PS00449">
    <property type="entry name" value="ATPASE_A"/>
    <property type="match status" value="1"/>
</dbReference>
<keyword evidence="4" id="KW-0138">CF(0)</keyword>
<dbReference type="RefSeq" id="YP_009501870.1">
    <property type="nucleotide sequence ID" value="NC_038132.1"/>
</dbReference>
<dbReference type="AlphaFoldDB" id="A0A344A208"/>
<comment type="subcellular location">
    <subcellularLocation>
        <location evidence="1">Membrane</location>
        <topology evidence="1">Multi-pass membrane protein</topology>
    </subcellularLocation>
    <subcellularLocation>
        <location evidence="11">Mitochondrion inner membrane</location>
        <topology evidence="11">Multi-pass membrane protein</topology>
    </subcellularLocation>
</comment>
<organism evidence="13">
    <name type="scientific">Aacanthocnema dobsoni</name>
    <dbReference type="NCBI Taxonomy" id="399255"/>
    <lineage>
        <taxon>Eukaryota</taxon>
        <taxon>Metazoa</taxon>
        <taxon>Ecdysozoa</taxon>
        <taxon>Arthropoda</taxon>
        <taxon>Hexapoda</taxon>
        <taxon>Insecta</taxon>
        <taxon>Pterygota</taxon>
        <taxon>Neoptera</taxon>
        <taxon>Paraneoptera</taxon>
        <taxon>Hemiptera</taxon>
        <taxon>Sternorrhyncha</taxon>
        <taxon>Psylloidea</taxon>
        <taxon>Triozidae</taxon>
        <taxon>Aacanthocnema</taxon>
    </lineage>
</organism>
<keyword evidence="7 12" id="KW-1133">Transmembrane helix</keyword>
<keyword evidence="13" id="KW-0496">Mitochondrion</keyword>
<keyword evidence="10" id="KW-0066">ATP synthesis</keyword>
<dbReference type="GO" id="GO:0046933">
    <property type="term" value="F:proton-transporting ATP synthase activity, rotational mechanism"/>
    <property type="evidence" value="ECO:0007669"/>
    <property type="project" value="TreeGrafter"/>
</dbReference>
<dbReference type="InterPro" id="IPR023011">
    <property type="entry name" value="ATP_synth_F0_asu_AS"/>
</dbReference>
<dbReference type="NCBIfam" id="TIGR01131">
    <property type="entry name" value="ATP_synt_6_or_A"/>
    <property type="match status" value="1"/>
</dbReference>
<protein>
    <recommendedName>
        <fullName evidence="11">ATP synthase subunit a</fullName>
    </recommendedName>
</protein>
<dbReference type="InterPro" id="IPR035908">
    <property type="entry name" value="F0_ATP_A_sf"/>
</dbReference>
<evidence type="ECO:0000313" key="13">
    <source>
        <dbReference type="EMBL" id="AWU48799.1"/>
    </source>
</evidence>
<evidence type="ECO:0000256" key="7">
    <source>
        <dbReference type="ARBA" id="ARBA00022989"/>
    </source>
</evidence>
<dbReference type="InterPro" id="IPR000568">
    <property type="entry name" value="ATP_synth_F0_asu"/>
</dbReference>
<name>A0A344A208_9HEMI</name>
<dbReference type="PRINTS" id="PR00123">
    <property type="entry name" value="ATPASEA"/>
</dbReference>
<dbReference type="PANTHER" id="PTHR11410">
    <property type="entry name" value="ATP SYNTHASE SUBUNIT A"/>
    <property type="match status" value="1"/>
</dbReference>
<dbReference type="PANTHER" id="PTHR11410:SF0">
    <property type="entry name" value="ATP SYNTHASE SUBUNIT A"/>
    <property type="match status" value="1"/>
</dbReference>
<keyword evidence="5 12" id="KW-0812">Transmembrane</keyword>
<feature type="transmembrane region" description="Helical" evidence="12">
    <location>
        <begin position="188"/>
        <end position="219"/>
    </location>
</feature>
<dbReference type="GeneID" id="37507082"/>
<dbReference type="InterPro" id="IPR045083">
    <property type="entry name" value="ATP_synth_F0_asu_bact/mt"/>
</dbReference>
<geneLocation type="mitochondrion" evidence="13"/>
<dbReference type="GO" id="GO:0045259">
    <property type="term" value="C:proton-transporting ATP synthase complex"/>
    <property type="evidence" value="ECO:0007669"/>
    <property type="project" value="UniProtKB-KW"/>
</dbReference>
<accession>A0A344A208</accession>
<keyword evidence="9 12" id="KW-0472">Membrane</keyword>
<evidence type="ECO:0000256" key="1">
    <source>
        <dbReference type="ARBA" id="ARBA00004141"/>
    </source>
</evidence>
<keyword evidence="3" id="KW-0813">Transport</keyword>